<dbReference type="EMBL" id="OV696702">
    <property type="protein sequence ID" value="CAH1248885.1"/>
    <property type="molecule type" value="Genomic_DNA"/>
</dbReference>
<dbReference type="AlphaFoldDB" id="A0A8K0EUI9"/>
<evidence type="ECO:0000313" key="3">
    <source>
        <dbReference type="EMBL" id="CAH1266566.1"/>
    </source>
</evidence>
<sequence>MVSSAPTFRPQAEDVSAPGQRRESQLVAVYTRQVPEGNVRRYQRATYRRIQGRLFAEWEKFAAGETTAKMLLEVCSKIFGPPGH</sequence>
<reference evidence="3" key="1">
    <citation type="submission" date="2022-01" db="EMBL/GenBank/DDBJ databases">
        <authorList>
            <person name="Braso-Vives M."/>
        </authorList>
    </citation>
    <scope>NUCLEOTIDE SEQUENCE</scope>
</reference>
<organism evidence="3 4">
    <name type="scientific">Branchiostoma lanceolatum</name>
    <name type="common">Common lancelet</name>
    <name type="synonym">Amphioxus lanceolatum</name>
    <dbReference type="NCBI Taxonomy" id="7740"/>
    <lineage>
        <taxon>Eukaryota</taxon>
        <taxon>Metazoa</taxon>
        <taxon>Chordata</taxon>
        <taxon>Cephalochordata</taxon>
        <taxon>Leptocardii</taxon>
        <taxon>Amphioxiformes</taxon>
        <taxon>Branchiostomatidae</taxon>
        <taxon>Branchiostoma</taxon>
    </lineage>
</organism>
<dbReference type="EMBL" id="OV696690">
    <property type="protein sequence ID" value="CAH1266566.1"/>
    <property type="molecule type" value="Genomic_DNA"/>
</dbReference>
<dbReference type="OrthoDB" id="10069396at2759"/>
<feature type="region of interest" description="Disordered" evidence="1">
    <location>
        <begin position="1"/>
        <end position="24"/>
    </location>
</feature>
<dbReference type="Proteomes" id="UP000838412">
    <property type="component" value="Chromosome 17"/>
</dbReference>
<evidence type="ECO:0000256" key="1">
    <source>
        <dbReference type="SAM" id="MobiDB-lite"/>
    </source>
</evidence>
<keyword evidence="4" id="KW-1185">Reference proteome</keyword>
<proteinExistence type="predicted"/>
<protein>
    <submittedName>
        <fullName evidence="3">Hypp3420 protein</fullName>
    </submittedName>
    <submittedName>
        <fullName evidence="2">Hypp8470 protein</fullName>
    </submittedName>
</protein>
<gene>
    <name evidence="3" type="primary">Hypp3420</name>
    <name evidence="2" type="synonym">Hypp8470</name>
    <name evidence="2" type="ORF">BLAG_LOCUS10173</name>
    <name evidence="3" type="ORF">BLAG_LOCUS20130</name>
</gene>
<accession>A0A8K0EUI9</accession>
<dbReference type="Proteomes" id="UP000838412">
    <property type="component" value="Chromosome 5"/>
</dbReference>
<evidence type="ECO:0000313" key="2">
    <source>
        <dbReference type="EMBL" id="CAH1248885.1"/>
    </source>
</evidence>
<name>A0A8K0EUI9_BRALA</name>
<evidence type="ECO:0000313" key="4">
    <source>
        <dbReference type="Proteomes" id="UP000838412"/>
    </source>
</evidence>